<evidence type="ECO:0000313" key="1">
    <source>
        <dbReference type="EMBL" id="PLO61932.1"/>
    </source>
</evidence>
<protein>
    <submittedName>
        <fullName evidence="1">MerR family transcriptional regulator</fullName>
    </submittedName>
</protein>
<dbReference type="Proteomes" id="UP000234667">
    <property type="component" value="Unassembled WGS sequence"/>
</dbReference>
<comment type="caution">
    <text evidence="1">The sequence shown here is derived from an EMBL/GenBank/DDBJ whole genome shotgun (WGS) entry which is preliminary data.</text>
</comment>
<reference evidence="1 2" key="2">
    <citation type="submission" date="2018-01" db="EMBL/GenBank/DDBJ databases">
        <title>Genomic study of Klebsiella pneumoniae.</title>
        <authorList>
            <person name="Yang Y."/>
            <person name="Bicalho R."/>
        </authorList>
    </citation>
    <scope>NUCLEOTIDE SEQUENCE [LARGE SCALE GENOMIC DNA]</scope>
    <source>
        <strain evidence="1 2">A10</strain>
    </source>
</reference>
<reference evidence="1 2" key="1">
    <citation type="submission" date="2017-11" db="EMBL/GenBank/DDBJ databases">
        <authorList>
            <person name="Han C.G."/>
        </authorList>
    </citation>
    <scope>NUCLEOTIDE SEQUENCE [LARGE SCALE GENOMIC DNA]</scope>
    <source>
        <strain evidence="1 2">A10</strain>
    </source>
</reference>
<accession>A0A2J5P8A6</accession>
<gene>
    <name evidence="1" type="ORF">CWN49_32140</name>
</gene>
<dbReference type="EMBL" id="PIDR01001645">
    <property type="protein sequence ID" value="PLO61932.1"/>
    <property type="molecule type" value="Genomic_DNA"/>
</dbReference>
<feature type="non-terminal residue" evidence="1">
    <location>
        <position position="1"/>
    </location>
</feature>
<dbReference type="AlphaFoldDB" id="A0A2J5P8A6"/>
<sequence>LEQDTAGRPEFLTRLNEMHAAEPQMREQTGVTPEMIDFITRAFAESKLAIWARYLNAEELAFTRQHYFDRLMEWPALVAELHRACREKREPASAEGQQLAQRWLALFQSYAGKDPHTQQKFRYAMEREPHLMKGTWMTPEVLGWLQQAIGVMMRQAPGPAAG</sequence>
<organism evidence="1 2">
    <name type="scientific">Klebsiella michiganensis</name>
    <dbReference type="NCBI Taxonomy" id="1134687"/>
    <lineage>
        <taxon>Bacteria</taxon>
        <taxon>Pseudomonadati</taxon>
        <taxon>Pseudomonadota</taxon>
        <taxon>Gammaproteobacteria</taxon>
        <taxon>Enterobacterales</taxon>
        <taxon>Enterobacteriaceae</taxon>
        <taxon>Klebsiella/Raoultella group</taxon>
        <taxon>Klebsiella</taxon>
    </lineage>
</organism>
<proteinExistence type="predicted"/>
<name>A0A2J5P8A6_9ENTR</name>
<evidence type="ECO:0000313" key="2">
    <source>
        <dbReference type="Proteomes" id="UP000234667"/>
    </source>
</evidence>